<dbReference type="AlphaFoldDB" id="A0A7S0ZTD9"/>
<dbReference type="EMBL" id="HBFQ01009120">
    <property type="protein sequence ID" value="CAD8832033.1"/>
    <property type="molecule type" value="Transcribed_RNA"/>
</dbReference>
<reference evidence="2" key="1">
    <citation type="submission" date="2021-01" db="EMBL/GenBank/DDBJ databases">
        <authorList>
            <person name="Corre E."/>
            <person name="Pelletier E."/>
            <person name="Niang G."/>
            <person name="Scheremetjew M."/>
            <person name="Finn R."/>
            <person name="Kale V."/>
            <person name="Holt S."/>
            <person name="Cochrane G."/>
            <person name="Meng A."/>
            <person name="Brown T."/>
            <person name="Cohen L."/>
        </authorList>
    </citation>
    <scope>NUCLEOTIDE SEQUENCE</scope>
</reference>
<feature type="compositionally biased region" description="Polar residues" evidence="1">
    <location>
        <begin position="1"/>
        <end position="10"/>
    </location>
</feature>
<accession>A0A7S0ZTD9</accession>
<organism evidence="2">
    <name type="scientific">Noctiluca scintillans</name>
    <name type="common">Sea sparkle</name>
    <name type="synonym">Red tide dinoflagellate</name>
    <dbReference type="NCBI Taxonomy" id="2966"/>
    <lineage>
        <taxon>Eukaryota</taxon>
        <taxon>Sar</taxon>
        <taxon>Alveolata</taxon>
        <taxon>Dinophyceae</taxon>
        <taxon>Noctilucales</taxon>
        <taxon>Noctilucaceae</taxon>
        <taxon>Noctiluca</taxon>
    </lineage>
</organism>
<evidence type="ECO:0000313" key="2">
    <source>
        <dbReference type="EMBL" id="CAD8832033.1"/>
    </source>
</evidence>
<name>A0A7S0ZTD9_NOCSC</name>
<sequence length="445" mass="49454">MTASTQTKQRTSSDKPVKKYQYTKTRGKVALIKPCTDPVAWAARRKKEKPPPGGFPKPPSHWPKGVRVDVGRPVYWLPQGWGQGIKTTCIARLVAFVSPEGKCCYHRYRVEEMLGRKLGPDDNLGSAKEWAKTQIQAGKDWRGQQVKFDGQGKLFAQLSSRQRQHLVQSEKFHFAVISARRSGDIGGLRGIVRVESQIRACGVQPTWYVDDASVDAYRELGLKVVVGGKLVPARNKALDDAEKLEKVCVQVSDDISRWSYYVGSEELSLGLFAGNKLLAGNQAAKEADRLRISPVMAAQFILAKMRGVADGEPQPRLGGVFPLGNVGMSFGVGAIATEHFILGDFFVQDLGSKCHFDPRFSLKEDYDFTCSHLDAHGAVMRCNRMFIVAVHETNAGGACSERDDSGEKERENIRILQEKWPGVFSLNGRRGDGSTQVTMAWRRRR</sequence>
<gene>
    <name evidence="2" type="ORF">NSCI0253_LOCUS6380</name>
</gene>
<feature type="region of interest" description="Disordered" evidence="1">
    <location>
        <begin position="43"/>
        <end position="64"/>
    </location>
</feature>
<proteinExistence type="predicted"/>
<evidence type="ECO:0000256" key="1">
    <source>
        <dbReference type="SAM" id="MobiDB-lite"/>
    </source>
</evidence>
<feature type="compositionally biased region" description="Pro residues" evidence="1">
    <location>
        <begin position="51"/>
        <end position="61"/>
    </location>
</feature>
<protein>
    <submittedName>
        <fullName evidence="2">Uncharacterized protein</fullName>
    </submittedName>
</protein>
<feature type="region of interest" description="Disordered" evidence="1">
    <location>
        <begin position="1"/>
        <end position="20"/>
    </location>
</feature>